<comment type="similarity">
    <text evidence="12">Belongs to the protein kinase superfamily. Tyr protein kinase family.</text>
</comment>
<dbReference type="EC" id="2.7.10.2" evidence="12"/>
<feature type="non-terminal residue" evidence="16">
    <location>
        <position position="497"/>
    </location>
</feature>
<evidence type="ECO:0000256" key="7">
    <source>
        <dbReference type="ARBA" id="ARBA00023137"/>
    </source>
</evidence>
<dbReference type="SMART" id="SM00252">
    <property type="entry name" value="SH2"/>
    <property type="match status" value="1"/>
</dbReference>
<evidence type="ECO:0000256" key="3">
    <source>
        <dbReference type="ARBA" id="ARBA00022741"/>
    </source>
</evidence>
<dbReference type="InterPro" id="IPR000980">
    <property type="entry name" value="SH2"/>
</dbReference>
<dbReference type="Pfam" id="PF00018">
    <property type="entry name" value="SH3_1"/>
    <property type="match status" value="1"/>
</dbReference>
<dbReference type="PROSITE" id="PS00109">
    <property type="entry name" value="PROTEIN_KINASE_TYR"/>
    <property type="match status" value="1"/>
</dbReference>
<evidence type="ECO:0000259" key="14">
    <source>
        <dbReference type="PROSITE" id="PS50002"/>
    </source>
</evidence>
<dbReference type="GO" id="GO:0004715">
    <property type="term" value="F:non-membrane spanning protein tyrosine kinase activity"/>
    <property type="evidence" value="ECO:0007669"/>
    <property type="project" value="UniProtKB-EC"/>
</dbReference>
<dbReference type="SUPFAM" id="SSF56112">
    <property type="entry name" value="Protein kinase-like (PK-like)"/>
    <property type="match status" value="1"/>
</dbReference>
<dbReference type="Pfam" id="PF00017">
    <property type="entry name" value="SH2"/>
    <property type="match status" value="1"/>
</dbReference>
<evidence type="ECO:0000259" key="13">
    <source>
        <dbReference type="PROSITE" id="PS50001"/>
    </source>
</evidence>
<dbReference type="PROSITE" id="PS50002">
    <property type="entry name" value="SH3"/>
    <property type="match status" value="1"/>
</dbReference>
<dbReference type="PROSITE" id="PS50001">
    <property type="entry name" value="SH2"/>
    <property type="match status" value="1"/>
</dbReference>
<protein>
    <recommendedName>
        <fullName evidence="12">Tyrosine-protein kinase</fullName>
        <ecNumber evidence="12">2.7.10.2</ecNumber>
    </recommendedName>
</protein>
<dbReference type="InterPro" id="IPR017441">
    <property type="entry name" value="Protein_kinase_ATP_BS"/>
</dbReference>
<dbReference type="FunFam" id="1.10.510.10:FF:000554">
    <property type="entry name" value="Predicted protein"/>
    <property type="match status" value="1"/>
</dbReference>
<feature type="domain" description="SH2" evidence="13">
    <location>
        <begin position="111"/>
        <end position="204"/>
    </location>
</feature>
<dbReference type="InterPro" id="IPR001452">
    <property type="entry name" value="SH3_domain"/>
</dbReference>
<dbReference type="Gene3D" id="1.10.510.10">
    <property type="entry name" value="Transferase(Phosphotransferase) domain 1"/>
    <property type="match status" value="1"/>
</dbReference>
<dbReference type="InterPro" id="IPR011009">
    <property type="entry name" value="Kinase-like_dom_sf"/>
</dbReference>
<name>A0AAV2PJ95_MEGNR</name>
<proteinExistence type="inferred from homology"/>
<evidence type="ECO:0000256" key="6">
    <source>
        <dbReference type="ARBA" id="ARBA00022999"/>
    </source>
</evidence>
<evidence type="ECO:0000256" key="2">
    <source>
        <dbReference type="ARBA" id="ARBA00022679"/>
    </source>
</evidence>
<dbReference type="EMBL" id="CAXKWB010000324">
    <property type="protein sequence ID" value="CAL4060308.1"/>
    <property type="molecule type" value="Genomic_DNA"/>
</dbReference>
<feature type="binding site" evidence="11">
    <location>
        <position position="260"/>
    </location>
    <ligand>
        <name>ATP</name>
        <dbReference type="ChEBI" id="CHEBI:30616"/>
    </ligand>
</feature>
<keyword evidence="7 12" id="KW-0829">Tyrosine-protein kinase</keyword>
<dbReference type="SMART" id="SM00326">
    <property type="entry name" value="SH3"/>
    <property type="match status" value="1"/>
</dbReference>
<dbReference type="InterPro" id="IPR050198">
    <property type="entry name" value="Non-receptor_tyrosine_kinases"/>
</dbReference>
<dbReference type="PRINTS" id="PR00109">
    <property type="entry name" value="TYRKINASE"/>
</dbReference>
<dbReference type="PANTHER" id="PTHR24418">
    <property type="entry name" value="TYROSINE-PROTEIN KINASE"/>
    <property type="match status" value="1"/>
</dbReference>
<evidence type="ECO:0000256" key="1">
    <source>
        <dbReference type="ARBA" id="ARBA00022443"/>
    </source>
</evidence>
<comment type="caution">
    <text evidence="16">The sequence shown here is derived from an EMBL/GenBank/DDBJ whole genome shotgun (WGS) entry which is preliminary data.</text>
</comment>
<keyword evidence="2 12" id="KW-0808">Transferase</keyword>
<evidence type="ECO:0000256" key="11">
    <source>
        <dbReference type="PROSITE-ProRule" id="PRU10141"/>
    </source>
</evidence>
<evidence type="ECO:0000259" key="15">
    <source>
        <dbReference type="PROSITE" id="PS50011"/>
    </source>
</evidence>
<feature type="domain" description="Protein kinase" evidence="15">
    <location>
        <begin position="232"/>
        <end position="485"/>
    </location>
</feature>
<dbReference type="SMART" id="SM00219">
    <property type="entry name" value="TyrKc"/>
    <property type="match status" value="1"/>
</dbReference>
<dbReference type="PRINTS" id="PR00401">
    <property type="entry name" value="SH2DOMAIN"/>
</dbReference>
<evidence type="ECO:0000256" key="12">
    <source>
        <dbReference type="RuleBase" id="RU362096"/>
    </source>
</evidence>
<evidence type="ECO:0000256" key="4">
    <source>
        <dbReference type="ARBA" id="ARBA00022777"/>
    </source>
</evidence>
<dbReference type="PROSITE" id="PS50011">
    <property type="entry name" value="PROTEIN_KINASE_DOM"/>
    <property type="match status" value="1"/>
</dbReference>
<keyword evidence="4 12" id="KW-0418">Kinase</keyword>
<dbReference type="PROSITE" id="PS00107">
    <property type="entry name" value="PROTEIN_KINASE_ATP"/>
    <property type="match status" value="1"/>
</dbReference>
<keyword evidence="5 11" id="KW-0067">ATP-binding</keyword>
<feature type="domain" description="SH3" evidence="14">
    <location>
        <begin position="44"/>
        <end position="105"/>
    </location>
</feature>
<dbReference type="InterPro" id="IPR001245">
    <property type="entry name" value="Ser-Thr/Tyr_kinase_cat_dom"/>
</dbReference>
<dbReference type="InterPro" id="IPR000719">
    <property type="entry name" value="Prot_kinase_dom"/>
</dbReference>
<dbReference type="FunFam" id="3.30.200.20:FF:000053">
    <property type="entry name" value="Tyrosine-protein kinase"/>
    <property type="match status" value="1"/>
</dbReference>
<dbReference type="GO" id="GO:0030036">
    <property type="term" value="P:actin cytoskeleton organization"/>
    <property type="evidence" value="ECO:0007669"/>
    <property type="project" value="UniProtKB-ARBA"/>
</dbReference>
<evidence type="ECO:0000313" key="17">
    <source>
        <dbReference type="Proteomes" id="UP001497623"/>
    </source>
</evidence>
<dbReference type="GO" id="GO:0005524">
    <property type="term" value="F:ATP binding"/>
    <property type="evidence" value="ECO:0007669"/>
    <property type="project" value="UniProtKB-UniRule"/>
</dbReference>
<dbReference type="InterPro" id="IPR036028">
    <property type="entry name" value="SH3-like_dom_sf"/>
</dbReference>
<dbReference type="SUPFAM" id="SSF55550">
    <property type="entry name" value="SH2 domain"/>
    <property type="match status" value="1"/>
</dbReference>
<organism evidence="16 17">
    <name type="scientific">Meganyctiphanes norvegica</name>
    <name type="common">Northern krill</name>
    <name type="synonym">Thysanopoda norvegica</name>
    <dbReference type="NCBI Taxonomy" id="48144"/>
    <lineage>
        <taxon>Eukaryota</taxon>
        <taxon>Metazoa</taxon>
        <taxon>Ecdysozoa</taxon>
        <taxon>Arthropoda</taxon>
        <taxon>Crustacea</taxon>
        <taxon>Multicrustacea</taxon>
        <taxon>Malacostraca</taxon>
        <taxon>Eumalacostraca</taxon>
        <taxon>Eucarida</taxon>
        <taxon>Euphausiacea</taxon>
        <taxon>Euphausiidae</taxon>
        <taxon>Meganyctiphanes</taxon>
    </lineage>
</organism>
<evidence type="ECO:0000256" key="9">
    <source>
        <dbReference type="PROSITE-ProRule" id="PRU00191"/>
    </source>
</evidence>
<evidence type="ECO:0000313" key="16">
    <source>
        <dbReference type="EMBL" id="CAL4060308.1"/>
    </source>
</evidence>
<dbReference type="InterPro" id="IPR036860">
    <property type="entry name" value="SH2_dom_sf"/>
</dbReference>
<keyword evidence="1 10" id="KW-0728">SH3 domain</keyword>
<dbReference type="Gene3D" id="3.30.505.10">
    <property type="entry name" value="SH2 domain"/>
    <property type="match status" value="1"/>
</dbReference>
<dbReference type="GO" id="GO:0048468">
    <property type="term" value="P:cell development"/>
    <property type="evidence" value="ECO:0007669"/>
    <property type="project" value="UniProtKB-ARBA"/>
</dbReference>
<accession>A0AAV2PJ95</accession>
<keyword evidence="3 11" id="KW-0547">Nucleotide-binding</keyword>
<dbReference type="InterPro" id="IPR008266">
    <property type="entry name" value="Tyr_kinase_AS"/>
</dbReference>
<comment type="catalytic activity">
    <reaction evidence="8 12">
        <text>L-tyrosyl-[protein] + ATP = O-phospho-L-tyrosyl-[protein] + ADP + H(+)</text>
        <dbReference type="Rhea" id="RHEA:10596"/>
        <dbReference type="Rhea" id="RHEA-COMP:10136"/>
        <dbReference type="Rhea" id="RHEA-COMP:20101"/>
        <dbReference type="ChEBI" id="CHEBI:15378"/>
        <dbReference type="ChEBI" id="CHEBI:30616"/>
        <dbReference type="ChEBI" id="CHEBI:46858"/>
        <dbReference type="ChEBI" id="CHEBI:61978"/>
        <dbReference type="ChEBI" id="CHEBI:456216"/>
        <dbReference type="EC" id="2.7.10.2"/>
    </reaction>
</comment>
<evidence type="ECO:0000256" key="5">
    <source>
        <dbReference type="ARBA" id="ARBA00022840"/>
    </source>
</evidence>
<keyword evidence="6 9" id="KW-0727">SH2 domain</keyword>
<dbReference type="InterPro" id="IPR020635">
    <property type="entry name" value="Tyr_kinase_cat_dom"/>
</dbReference>
<evidence type="ECO:0000256" key="8">
    <source>
        <dbReference type="ARBA" id="ARBA00051245"/>
    </source>
</evidence>
<sequence length="497" mass="56949">MGNANSAEGPGGSRDRKDEFFKDHKQIKKPFSKQDGKDKKGSSAVGKTYIAYYDYAARSIKELSFRAQDKFEVIDCPDNHWWKVIALTNNHEGFIPSAYIVDSNSLLSKAWYFDKCKRREAESALVLNKNLEGSFLIRESETMKGQYSLSIKLGNTVKHYRIRYDKNKHFFVSKQKSFPTLESLADYYQQTCIGKTGVKLSEPCARELIYEPVTPSLAFSTIDQWELDRNQIYLEKEIGSGNFGEVYYGSWDGRVTVAVKTLKQGAMEPEAFMEEAIIMKKLFHKNLVQLLGVCTVGEPMYIVTEYMPNGSLQDYLRKNKDIEFHVLMNMAAQVASGMAYIEAKQYVHRDLAARNVLVGQNNIVKVADFGLSRLIDEGFYKTKSTLFPIKWTAPEACTHKLFTIKSDVWSFGILAYEIFTNGGEPYPNMTNNDALRSVLGGYRMPRPKGCEQYIYDVMLETWNKDPEARPTFETLQWKLDEHFTLDGSEYVQESVYE</sequence>
<dbReference type="GO" id="GO:0002009">
    <property type="term" value="P:morphogenesis of an epithelium"/>
    <property type="evidence" value="ECO:0007669"/>
    <property type="project" value="UniProtKB-ARBA"/>
</dbReference>
<dbReference type="Proteomes" id="UP001497623">
    <property type="component" value="Unassembled WGS sequence"/>
</dbReference>
<reference evidence="16 17" key="1">
    <citation type="submission" date="2024-05" db="EMBL/GenBank/DDBJ databases">
        <authorList>
            <person name="Wallberg A."/>
        </authorList>
    </citation>
    <scope>NUCLEOTIDE SEQUENCE [LARGE SCALE GENOMIC DNA]</scope>
</reference>
<dbReference type="Pfam" id="PF07714">
    <property type="entry name" value="PK_Tyr_Ser-Thr"/>
    <property type="match status" value="1"/>
</dbReference>
<keyword evidence="17" id="KW-1185">Reference proteome</keyword>
<dbReference type="AlphaFoldDB" id="A0AAV2PJ95"/>
<gene>
    <name evidence="16" type="ORF">MNOR_LOCUS1236</name>
</gene>
<dbReference type="GO" id="GO:0007435">
    <property type="term" value="P:salivary gland morphogenesis"/>
    <property type="evidence" value="ECO:0007669"/>
    <property type="project" value="UniProtKB-ARBA"/>
</dbReference>
<dbReference type="Gene3D" id="2.30.30.40">
    <property type="entry name" value="SH3 Domains"/>
    <property type="match status" value="1"/>
</dbReference>
<evidence type="ECO:0000256" key="10">
    <source>
        <dbReference type="PROSITE-ProRule" id="PRU00192"/>
    </source>
</evidence>
<dbReference type="SUPFAM" id="SSF50044">
    <property type="entry name" value="SH3-domain"/>
    <property type="match status" value="1"/>
</dbReference>